<dbReference type="Proteomes" id="UP000603715">
    <property type="component" value="Unassembled WGS sequence"/>
</dbReference>
<accession>A0A9Q3UST0</accession>
<dbReference type="AlphaFoldDB" id="A0A9Q3UST0"/>
<reference evidence="3" key="2">
    <citation type="submission" date="2023-07" db="EMBL/GenBank/DDBJ databases">
        <title>Description of novel Chryseobacterium sp. strain C-2.</title>
        <authorList>
            <person name="Saticioglu I.B."/>
        </authorList>
    </citation>
    <scope>NUCLEOTIDE SEQUENCE [LARGE SCALE GENOMIC DNA]</scope>
    <source>
        <strain evidence="3">C-2</strain>
    </source>
</reference>
<evidence type="ECO:0000313" key="2">
    <source>
        <dbReference type="EMBL" id="MCC9033026.1"/>
    </source>
</evidence>
<sequence>MKIERNGVAQNIEFSLDCSNFNEGDVILIKCRNEKNNFYDFTDKSLKRAKAEISTDKDGSMGNNKAKENTNDQIKIVVEAEIRNSKCTIKISELIPNNNEICGNKKTDLICLKDDKVKGRIQLDFVTLGLDLPIGTIHGFDGEFESDEWLRCDGVTKVDNVEYPELYELLGGKNGDPITTPNLKDKVLIGSMPNGVDLSKLNPFFKKATVENSKIVLKELFDKDIINTIINELDTEFKIEDYPSDYIDKNDETNRYEYDDDYYTKLEKQKIVSYDKELNKKVYYKSILFSFPFGKTDKLSNEYITDSLDNREERFKVINQAIANNKTIYAIIDFKEKDIYYSYNPIYSRYCKSYGQCKDLDKYLKKTGYRQKYDTDYSIGREKGKENAANYLAKNKYNFTKLNKYKYGFFYELKNYDNDDFEFRFFIKGISTAKKYLSEEDKCSGKFEDRISLDYDKYVKCKRDEDSTASKYDFYLEFEAKEEYNDLCNTIERLCKCHKKVNIEIEKQSKKIISIEDNVMSSVHSYGKARNQYFNWPSLRNQPILREFNQSLISTRYDIFRFIEFYSGEPIKIEELIRRLINFELGQTYYFKNKEYDYDFAQFYEGRIDAKFLERYRNCDGFIDGYLDALDERIKEINKDENDIAYQINIERYKSDVKYSFDYDSKYNDAKKMGEITILEGLDNILESEFILKDFNIGFVDGIKQEEKKENQSTSFHFGYDTGKLYKEKVNDGFLDGFLDGFNESYKNENIIVPQINLDKFNLDKIYRKEYYNDFIKGQQLAINNKDFNDRIDKVDPEYIPNDEFINPRKIDVDIERLTDDINDIYTATIRDSAIAKERESYRNKINQYKLGYKDAINDSEDKLGNKKSWYSAGFNEGKKHLEKRLNSDGFIDGYLSSYSKNYVRSHNENEWNMLKLATNDYISKKEKETIVQSKTVKYYIKGNSKDYSQIFIKAPVVGNLQLDDNKINDDHNKISIDGELNLLIDDTELFLAYNNLHANTETNQLDFDDKNWIPFTNLNLIYKDQYLSRYLSKYHEGDNFVRINCAKFYNEADFIISKSENSILLHDKFRIYIKPSDANYKGDCITNNVVSLPNQRLNVFDNEKLVSSNLSYFSLNNNSDTFNFINQIERKIPHYLIDSTNVPIGTIIPFINHQVIQNKEVNNTPKGWLACDGKEINEKIYKDLVELIGSRTPALIAKNIVNGYTSKSNLSDNQSKYKTYVIGDIVKNDIDVNEKIRSYFQPVLYIIKANH</sequence>
<reference evidence="1" key="3">
    <citation type="submission" date="2024-05" db="EMBL/GenBank/DDBJ databases">
        <title>Description of novel Chryseobacterium sp. strain C-2.</title>
        <authorList>
            <person name="Saticioglu I.B."/>
        </authorList>
    </citation>
    <scope>NUCLEOTIDE SEQUENCE</scope>
    <source>
        <strain evidence="1">C-2</strain>
    </source>
</reference>
<reference evidence="2" key="1">
    <citation type="submission" date="2021-11" db="EMBL/GenBank/DDBJ databases">
        <title>Description of novel Chryseobacterium species.</title>
        <authorList>
            <person name="Saticioglu I.B."/>
            <person name="Ay H."/>
            <person name="Altun S."/>
            <person name="Duman M."/>
        </authorList>
    </citation>
    <scope>NUCLEOTIDE SEQUENCE</scope>
    <source>
        <strain evidence="2">C-39</strain>
    </source>
</reference>
<dbReference type="SUPFAM" id="SSF88874">
    <property type="entry name" value="Receptor-binding domain of short tail fibre protein gp12"/>
    <property type="match status" value="1"/>
</dbReference>
<comment type="caution">
    <text evidence="2">The sequence shown here is derived from an EMBL/GenBank/DDBJ whole genome shotgun (WGS) entry which is preliminary data.</text>
</comment>
<proteinExistence type="predicted"/>
<dbReference type="InterPro" id="IPR037053">
    <property type="entry name" value="Phage_tail_collar_dom_sf"/>
</dbReference>
<name>A0A9Q3UST0_9FLAO</name>
<dbReference type="Gene3D" id="3.90.1340.10">
    <property type="entry name" value="Phage tail collar domain"/>
    <property type="match status" value="2"/>
</dbReference>
<dbReference type="Proteomes" id="UP001107960">
    <property type="component" value="Unassembled WGS sequence"/>
</dbReference>
<organism evidence="2 4">
    <name type="scientific">Chryseobacterium muglaense</name>
    <dbReference type="NCBI Taxonomy" id="2893752"/>
    <lineage>
        <taxon>Bacteria</taxon>
        <taxon>Pseudomonadati</taxon>
        <taxon>Bacteroidota</taxon>
        <taxon>Flavobacteriia</taxon>
        <taxon>Flavobacteriales</taxon>
        <taxon>Weeksellaceae</taxon>
        <taxon>Chryseobacterium group</taxon>
        <taxon>Chryseobacterium</taxon>
    </lineage>
</organism>
<evidence type="ECO:0000313" key="3">
    <source>
        <dbReference type="Proteomes" id="UP000603715"/>
    </source>
</evidence>
<dbReference type="RefSeq" id="WP_191181614.1">
    <property type="nucleotide sequence ID" value="NZ_JACXXP010000062.1"/>
</dbReference>
<gene>
    <name evidence="1" type="ORF">IEW27_22110</name>
    <name evidence="2" type="ORF">LNP80_01985</name>
</gene>
<evidence type="ECO:0000313" key="1">
    <source>
        <dbReference type="EMBL" id="MBD3907269.1"/>
    </source>
</evidence>
<evidence type="ECO:0000313" key="4">
    <source>
        <dbReference type="Proteomes" id="UP001107960"/>
    </source>
</evidence>
<keyword evidence="3" id="KW-1185">Reference proteome</keyword>
<dbReference type="EMBL" id="JACXXP010000062">
    <property type="protein sequence ID" value="MBD3907269.1"/>
    <property type="molecule type" value="Genomic_DNA"/>
</dbReference>
<protein>
    <submittedName>
        <fullName evidence="2">Tail fiber protein</fullName>
    </submittedName>
</protein>
<dbReference type="EMBL" id="JAJJML010000001">
    <property type="protein sequence ID" value="MCC9033026.1"/>
    <property type="molecule type" value="Genomic_DNA"/>
</dbReference>